<gene>
    <name evidence="1" type="ORF">K3G42_022304</name>
</gene>
<dbReference type="EMBL" id="CM037624">
    <property type="protein sequence ID" value="KAH8011378.1"/>
    <property type="molecule type" value="Genomic_DNA"/>
</dbReference>
<evidence type="ECO:0000313" key="2">
    <source>
        <dbReference type="Proteomes" id="UP000827872"/>
    </source>
</evidence>
<evidence type="ECO:0000313" key="1">
    <source>
        <dbReference type="EMBL" id="KAH8011378.1"/>
    </source>
</evidence>
<protein>
    <submittedName>
        <fullName evidence="1">Uncharacterized protein</fullName>
    </submittedName>
</protein>
<name>A0ACB8FX08_9SAUR</name>
<reference evidence="1" key="1">
    <citation type="submission" date="2021-08" db="EMBL/GenBank/DDBJ databases">
        <title>The first chromosome-level gecko genome reveals the dynamic sex chromosomes of Neotropical dwarf geckos (Sphaerodactylidae: Sphaerodactylus).</title>
        <authorList>
            <person name="Pinto B.J."/>
            <person name="Keating S.E."/>
            <person name="Gamble T."/>
        </authorList>
    </citation>
    <scope>NUCLEOTIDE SEQUENCE</scope>
    <source>
        <strain evidence="1">TG3544</strain>
    </source>
</reference>
<dbReference type="Proteomes" id="UP000827872">
    <property type="component" value="Linkage Group LG11"/>
</dbReference>
<keyword evidence="2" id="KW-1185">Reference proteome</keyword>
<accession>A0ACB8FX08</accession>
<comment type="caution">
    <text evidence="1">The sequence shown here is derived from an EMBL/GenBank/DDBJ whole genome shotgun (WGS) entry which is preliminary data.</text>
</comment>
<organism evidence="1 2">
    <name type="scientific">Sphaerodactylus townsendi</name>
    <dbReference type="NCBI Taxonomy" id="933632"/>
    <lineage>
        <taxon>Eukaryota</taxon>
        <taxon>Metazoa</taxon>
        <taxon>Chordata</taxon>
        <taxon>Craniata</taxon>
        <taxon>Vertebrata</taxon>
        <taxon>Euteleostomi</taxon>
        <taxon>Lepidosauria</taxon>
        <taxon>Squamata</taxon>
        <taxon>Bifurcata</taxon>
        <taxon>Gekkota</taxon>
        <taxon>Sphaerodactylidae</taxon>
        <taxon>Sphaerodactylus</taxon>
    </lineage>
</organism>
<proteinExistence type="predicted"/>
<sequence>MLTTEGFGKESLSRPFLGPTHSSVSLYGCWNYLYSDNRYATLLSFANEKVQVLKAMTSDPTPIPKSKSLVKTKFQKHQVQYWHFAGKKMILFSACPVVSSFSVYIIIYKRVLYLL</sequence>